<protein>
    <recommendedName>
        <fullName evidence="4">Ubiquitin-like protease family profile domain-containing protein</fullName>
    </recommendedName>
</protein>
<dbReference type="Gramene" id="MELO3C031661.2.1">
    <property type="protein sequence ID" value="MELO3C031661.2.1"/>
    <property type="gene ID" value="MELO3C031661.2"/>
</dbReference>
<reference evidence="5" key="1">
    <citation type="submission" date="2023-03" db="UniProtKB">
        <authorList>
            <consortium name="EnsemblPlants"/>
        </authorList>
    </citation>
    <scope>IDENTIFICATION</scope>
</reference>
<dbReference type="Pfam" id="PF02902">
    <property type="entry name" value="Peptidase_C48"/>
    <property type="match status" value="1"/>
</dbReference>
<name>A0A9I9EBY1_CUCME</name>
<accession>A0A9I9EBY1</accession>
<proteinExistence type="inferred from homology"/>
<feature type="domain" description="Ubiquitin-like protease family profile" evidence="4">
    <location>
        <begin position="31"/>
        <end position="87"/>
    </location>
</feature>
<sequence>MRNILLLIRELVPNLLDSIGFFTRRGRSSTYKEPLSVVIVDSIPLQRNNSDCGVFTIKYFEYIVVGFDLDTLCQENISIMDQHSYVLNFVARFVGVVYHVCCKICIDSSL</sequence>
<dbReference type="InterPro" id="IPR038765">
    <property type="entry name" value="Papain-like_cys_pep_sf"/>
</dbReference>
<keyword evidence="3" id="KW-0378">Hydrolase</keyword>
<dbReference type="AlphaFoldDB" id="A0A9I9EBY1"/>
<dbReference type="Gene3D" id="3.40.395.10">
    <property type="entry name" value="Adenoviral Proteinase, Chain A"/>
    <property type="match status" value="1"/>
</dbReference>
<organism evidence="5">
    <name type="scientific">Cucumis melo</name>
    <name type="common">Muskmelon</name>
    <dbReference type="NCBI Taxonomy" id="3656"/>
    <lineage>
        <taxon>Eukaryota</taxon>
        <taxon>Viridiplantae</taxon>
        <taxon>Streptophyta</taxon>
        <taxon>Embryophyta</taxon>
        <taxon>Tracheophyta</taxon>
        <taxon>Spermatophyta</taxon>
        <taxon>Magnoliopsida</taxon>
        <taxon>eudicotyledons</taxon>
        <taxon>Gunneridae</taxon>
        <taxon>Pentapetalae</taxon>
        <taxon>rosids</taxon>
        <taxon>fabids</taxon>
        <taxon>Cucurbitales</taxon>
        <taxon>Cucurbitaceae</taxon>
        <taxon>Benincaseae</taxon>
        <taxon>Cucumis</taxon>
    </lineage>
</organism>
<evidence type="ECO:0000256" key="1">
    <source>
        <dbReference type="ARBA" id="ARBA00005234"/>
    </source>
</evidence>
<dbReference type="SUPFAM" id="SSF54001">
    <property type="entry name" value="Cysteine proteinases"/>
    <property type="match status" value="1"/>
</dbReference>
<dbReference type="EnsemblPlants" id="MELO3C031661.2.1">
    <property type="protein sequence ID" value="MELO3C031661.2.1"/>
    <property type="gene ID" value="MELO3C031661.2"/>
</dbReference>
<evidence type="ECO:0000256" key="2">
    <source>
        <dbReference type="ARBA" id="ARBA00022670"/>
    </source>
</evidence>
<dbReference type="InterPro" id="IPR003653">
    <property type="entry name" value="Peptidase_C48_C"/>
</dbReference>
<dbReference type="GO" id="GO:0008234">
    <property type="term" value="F:cysteine-type peptidase activity"/>
    <property type="evidence" value="ECO:0007669"/>
    <property type="project" value="InterPro"/>
</dbReference>
<evidence type="ECO:0000259" key="4">
    <source>
        <dbReference type="Pfam" id="PF02902"/>
    </source>
</evidence>
<evidence type="ECO:0000256" key="3">
    <source>
        <dbReference type="ARBA" id="ARBA00022801"/>
    </source>
</evidence>
<keyword evidence="2" id="KW-0645">Protease</keyword>
<comment type="similarity">
    <text evidence="1">Belongs to the peptidase C48 family.</text>
</comment>
<evidence type="ECO:0000313" key="5">
    <source>
        <dbReference type="EnsemblPlants" id="MELO3C031661.2.1"/>
    </source>
</evidence>
<dbReference type="GO" id="GO:0006508">
    <property type="term" value="P:proteolysis"/>
    <property type="evidence" value="ECO:0007669"/>
    <property type="project" value="UniProtKB-KW"/>
</dbReference>